<keyword evidence="2" id="KW-1133">Transmembrane helix</keyword>
<reference evidence="4 5" key="1">
    <citation type="submission" date="2018-09" db="EMBL/GenBank/DDBJ databases">
        <authorList>
            <person name="Tagini F."/>
        </authorList>
    </citation>
    <scope>NUCLEOTIDE SEQUENCE [LARGE SCALE GENOMIC DNA]</scope>
    <source>
        <strain evidence="4 5">MK13</strain>
    </source>
</reference>
<dbReference type="PANTHER" id="PTHR30487:SF0">
    <property type="entry name" value="PREPILIN LEADER PEPTIDASE_N-METHYLTRANSFERASE-RELATED"/>
    <property type="match status" value="1"/>
</dbReference>
<feature type="transmembrane region" description="Helical" evidence="2">
    <location>
        <begin position="28"/>
        <end position="46"/>
    </location>
</feature>
<dbReference type="GO" id="GO:0004190">
    <property type="term" value="F:aspartic-type endopeptidase activity"/>
    <property type="evidence" value="ECO:0007669"/>
    <property type="project" value="InterPro"/>
</dbReference>
<name>A0A498PXB4_9MYCO</name>
<keyword evidence="2" id="KW-0812">Transmembrane</keyword>
<comment type="similarity">
    <text evidence="1">Belongs to the peptidase A24 family.</text>
</comment>
<sequence length="148" mass="14405">MWMGTLAGAVALWMAALCVYDVRERRLPNALTVPGAAVILLGALAAGRGVPALAGAAALAGVYLLVHLVIPAAMGAGDVKLAFGVGGLTGCFGADVWFLAALAAPLLTAVCGVVARFIGGADGAATMPHGPSMCLATAGAVGLVLLPG</sequence>
<dbReference type="PANTHER" id="PTHR30487">
    <property type="entry name" value="TYPE 4 PREPILIN-LIKE PROTEINS LEADER PEPTIDE-PROCESSING ENZYME"/>
    <property type="match status" value="1"/>
</dbReference>
<gene>
    <name evidence="4" type="ORF">LAUMK13_02096</name>
</gene>
<dbReference type="AlphaFoldDB" id="A0A498PXB4"/>
<dbReference type="Gene3D" id="1.20.120.1220">
    <property type="match status" value="1"/>
</dbReference>
<dbReference type="Proteomes" id="UP000267289">
    <property type="component" value="Unassembled WGS sequence"/>
</dbReference>
<proteinExistence type="inferred from homology"/>
<accession>A0A498PXB4</accession>
<evidence type="ECO:0000256" key="1">
    <source>
        <dbReference type="ARBA" id="ARBA00005801"/>
    </source>
</evidence>
<feature type="domain" description="Prepilin type IV endopeptidase peptidase" evidence="3">
    <location>
        <begin position="10"/>
        <end position="111"/>
    </location>
</feature>
<evidence type="ECO:0000313" key="5">
    <source>
        <dbReference type="Proteomes" id="UP000267289"/>
    </source>
</evidence>
<evidence type="ECO:0000259" key="3">
    <source>
        <dbReference type="Pfam" id="PF01478"/>
    </source>
</evidence>
<protein>
    <recommendedName>
        <fullName evidence="3">Prepilin type IV endopeptidase peptidase domain-containing protein</fullName>
    </recommendedName>
</protein>
<dbReference type="GO" id="GO:0006465">
    <property type="term" value="P:signal peptide processing"/>
    <property type="evidence" value="ECO:0007669"/>
    <property type="project" value="TreeGrafter"/>
</dbReference>
<dbReference type="EMBL" id="UPHQ01000093">
    <property type="protein sequence ID" value="VBA38428.1"/>
    <property type="molecule type" value="Genomic_DNA"/>
</dbReference>
<dbReference type="Pfam" id="PF01478">
    <property type="entry name" value="Peptidase_A24"/>
    <property type="match status" value="1"/>
</dbReference>
<dbReference type="InterPro" id="IPR000045">
    <property type="entry name" value="Prepilin_IV_endopep_pep"/>
</dbReference>
<organism evidence="4 5">
    <name type="scientific">Mycobacterium innocens</name>
    <dbReference type="NCBI Taxonomy" id="2341083"/>
    <lineage>
        <taxon>Bacteria</taxon>
        <taxon>Bacillati</taxon>
        <taxon>Actinomycetota</taxon>
        <taxon>Actinomycetes</taxon>
        <taxon>Mycobacteriales</taxon>
        <taxon>Mycobacteriaceae</taxon>
        <taxon>Mycobacterium</taxon>
    </lineage>
</organism>
<feature type="transmembrane region" description="Helical" evidence="2">
    <location>
        <begin position="96"/>
        <end position="118"/>
    </location>
</feature>
<keyword evidence="5" id="KW-1185">Reference proteome</keyword>
<dbReference type="InterPro" id="IPR050882">
    <property type="entry name" value="Prepilin_peptidase/N-MTase"/>
</dbReference>
<keyword evidence="2" id="KW-0472">Membrane</keyword>
<evidence type="ECO:0000256" key="2">
    <source>
        <dbReference type="SAM" id="Phobius"/>
    </source>
</evidence>
<evidence type="ECO:0000313" key="4">
    <source>
        <dbReference type="EMBL" id="VBA38428.1"/>
    </source>
</evidence>
<feature type="transmembrane region" description="Helical" evidence="2">
    <location>
        <begin position="53"/>
        <end position="76"/>
    </location>
</feature>
<dbReference type="GO" id="GO:0005886">
    <property type="term" value="C:plasma membrane"/>
    <property type="evidence" value="ECO:0007669"/>
    <property type="project" value="TreeGrafter"/>
</dbReference>